<organism evidence="2 3">
    <name type="scientific">Strongylus vulgaris</name>
    <name type="common">Blood worm</name>
    <dbReference type="NCBI Taxonomy" id="40348"/>
    <lineage>
        <taxon>Eukaryota</taxon>
        <taxon>Metazoa</taxon>
        <taxon>Ecdysozoa</taxon>
        <taxon>Nematoda</taxon>
        <taxon>Chromadorea</taxon>
        <taxon>Rhabditida</taxon>
        <taxon>Rhabditina</taxon>
        <taxon>Rhabditomorpha</taxon>
        <taxon>Strongyloidea</taxon>
        <taxon>Strongylidae</taxon>
        <taxon>Strongylus</taxon>
    </lineage>
</organism>
<dbReference type="AlphaFoldDB" id="A0A3P7KAH7"/>
<feature type="compositionally biased region" description="Basic and acidic residues" evidence="1">
    <location>
        <begin position="22"/>
        <end position="43"/>
    </location>
</feature>
<keyword evidence="3" id="KW-1185">Reference proteome</keyword>
<evidence type="ECO:0000313" key="3">
    <source>
        <dbReference type="Proteomes" id="UP000270094"/>
    </source>
</evidence>
<evidence type="ECO:0000256" key="1">
    <source>
        <dbReference type="SAM" id="MobiDB-lite"/>
    </source>
</evidence>
<dbReference type="EMBL" id="UYYB01000037">
    <property type="protein sequence ID" value="VDM65032.1"/>
    <property type="molecule type" value="Genomic_DNA"/>
</dbReference>
<evidence type="ECO:0000313" key="2">
    <source>
        <dbReference type="EMBL" id="VDM65032.1"/>
    </source>
</evidence>
<dbReference type="Proteomes" id="UP000270094">
    <property type="component" value="Unassembled WGS sequence"/>
</dbReference>
<gene>
    <name evidence="2" type="ORF">SVUK_LOCUS30</name>
</gene>
<proteinExistence type="predicted"/>
<reference evidence="2 3" key="1">
    <citation type="submission" date="2018-11" db="EMBL/GenBank/DDBJ databases">
        <authorList>
            <consortium name="Pathogen Informatics"/>
        </authorList>
    </citation>
    <scope>NUCLEOTIDE SEQUENCE [LARGE SCALE GENOMIC DNA]</scope>
</reference>
<accession>A0A3P7KAH7</accession>
<feature type="compositionally biased region" description="Basic residues" evidence="1">
    <location>
        <begin position="1"/>
        <end position="10"/>
    </location>
</feature>
<sequence length="305" mass="33784">MMKSQKKRKSDVHIESASTHPPKKDRPWYDEEIRSGVKEAPEKSRRKSIVGLGKGLLKKMRSSSALKDRNNRDMSICAMSSSTSAMPVFKHPSLDITLDPMPEDQVSYKSDSSALSADSCVLPPSFHRNKDLVRLVGELPKDAQNWGEGVSFTSESVSEDSASNIGSVASLCTPARDFRRGKSNRGSARSMPPESELIRGLCNSAIRRTFSSVSDTVASPQRFTRDRSVRLREKLLLSASMAELPEEEVAPLATCSEVNESTTPVHVAEGSSRRSHCVVNAPLQISNIQFEETRWVNTSFCQHDW</sequence>
<name>A0A3P7KAH7_STRVU</name>
<dbReference type="OrthoDB" id="5861630at2759"/>
<feature type="region of interest" description="Disordered" evidence="1">
    <location>
        <begin position="1"/>
        <end position="53"/>
    </location>
</feature>
<protein>
    <submittedName>
        <fullName evidence="2">Uncharacterized protein</fullName>
    </submittedName>
</protein>